<reference evidence="1" key="1">
    <citation type="submission" date="2022-10" db="EMBL/GenBank/DDBJ databases">
        <title>Adaptive evolution leads to modifications in subtelomeric GC content in a zoonotic Cryptosporidium species.</title>
        <authorList>
            <person name="Li J."/>
            <person name="Feng Y."/>
            <person name="Xiao L."/>
        </authorList>
    </citation>
    <scope>NUCLEOTIDE SEQUENCE</scope>
    <source>
        <strain evidence="1">25894</strain>
    </source>
</reference>
<comment type="caution">
    <text evidence="1">The sequence shown here is derived from an EMBL/GenBank/DDBJ whole genome shotgun (WGS) entry which is preliminary data.</text>
</comment>
<organism evidence="1 2">
    <name type="scientific">Cryptosporidium canis</name>
    <dbReference type="NCBI Taxonomy" id="195482"/>
    <lineage>
        <taxon>Eukaryota</taxon>
        <taxon>Sar</taxon>
        <taxon>Alveolata</taxon>
        <taxon>Apicomplexa</taxon>
        <taxon>Conoidasida</taxon>
        <taxon>Coccidia</taxon>
        <taxon>Eucoccidiorida</taxon>
        <taxon>Eimeriorina</taxon>
        <taxon>Cryptosporidiidae</taxon>
        <taxon>Cryptosporidium</taxon>
    </lineage>
</organism>
<sequence length="134" mass="15196">MPNQSTWKQPKSVNNGACNHVANKHGSVRNGHDVVDREEGLPGLQHLRGEGEPTTLEKQLPGRIRVLDVACSQRCRESNDWKVNLWILDNRLEGNDRGILLRPKHLPENSRVRLSRSLGRQIHPATLETYSPSR</sequence>
<accession>A0ABQ8P483</accession>
<dbReference type="EMBL" id="JAPCXB010000116">
    <property type="protein sequence ID" value="KAJ1607695.1"/>
    <property type="molecule type" value="Genomic_DNA"/>
</dbReference>
<gene>
    <name evidence="1" type="ORF">OJ252_2772</name>
</gene>
<evidence type="ECO:0000313" key="2">
    <source>
        <dbReference type="Proteomes" id="UP001071777"/>
    </source>
</evidence>
<name>A0ABQ8P483_9CRYT</name>
<dbReference type="Proteomes" id="UP001071777">
    <property type="component" value="Unassembled WGS sequence"/>
</dbReference>
<protein>
    <submittedName>
        <fullName evidence="1">Uncharacterized protein</fullName>
    </submittedName>
</protein>
<evidence type="ECO:0000313" key="1">
    <source>
        <dbReference type="EMBL" id="KAJ1607695.1"/>
    </source>
</evidence>
<keyword evidence="2" id="KW-1185">Reference proteome</keyword>
<proteinExistence type="predicted"/>